<name>A0A2T4TWC5_9BACT</name>
<keyword evidence="2" id="KW-1185">Reference proteome</keyword>
<protein>
    <recommendedName>
        <fullName evidence="3">C-type cytochrome biogenesis protein CcmI</fullName>
    </recommendedName>
</protein>
<evidence type="ECO:0000313" key="1">
    <source>
        <dbReference type="EMBL" id="PTL35398.1"/>
    </source>
</evidence>
<dbReference type="OrthoDB" id="129601at2"/>
<reference evidence="2" key="2">
    <citation type="journal article" date="2018" name="Environ. Microbiol.">
        <title>Bloom of a denitrifying methanotroph, 'Candidatus Methylomirabilis limnetica', in a deep stratified lake.</title>
        <authorList>
            <person name="Graf J.S."/>
            <person name="Mayr M.J."/>
            <person name="Marchant H.K."/>
            <person name="Tienken D."/>
            <person name="Hach P.F."/>
            <person name="Brand A."/>
            <person name="Schubert C.J."/>
            <person name="Kuypers M.M."/>
            <person name="Milucka J."/>
        </authorList>
    </citation>
    <scope>NUCLEOTIDE SEQUENCE [LARGE SCALE GENOMIC DNA]</scope>
    <source>
        <strain evidence="2">Zug</strain>
    </source>
</reference>
<evidence type="ECO:0008006" key="3">
    <source>
        <dbReference type="Google" id="ProtNLM"/>
    </source>
</evidence>
<accession>A0A2T4TWC5</accession>
<proteinExistence type="predicted"/>
<sequence>MLILIIILLVLLALLPVIMPFFRSSNGVPLWSEQTELQELLAEKQMVYAAIKELEFDYQAGRLSLEDYEQARHSYELSAIALLKQIDGIGTQQAGGDVESRGKPRR</sequence>
<gene>
    <name evidence="1" type="ORF">CLG94_10035</name>
</gene>
<organism evidence="1 2">
    <name type="scientific">Candidatus Methylomirabilis limnetica</name>
    <dbReference type="NCBI Taxonomy" id="2033718"/>
    <lineage>
        <taxon>Bacteria</taxon>
        <taxon>Candidatus Methylomirabilota</taxon>
        <taxon>Candidatus Methylomirabilia</taxon>
        <taxon>Candidatus Methylomirabilales</taxon>
        <taxon>Candidatus Methylomirabilaceae</taxon>
        <taxon>Candidatus Methylomirabilis</taxon>
    </lineage>
</organism>
<dbReference type="EMBL" id="NVQC01000024">
    <property type="protein sequence ID" value="PTL35398.1"/>
    <property type="molecule type" value="Genomic_DNA"/>
</dbReference>
<dbReference type="AlphaFoldDB" id="A0A2T4TWC5"/>
<dbReference type="Proteomes" id="UP000241436">
    <property type="component" value="Unassembled WGS sequence"/>
</dbReference>
<reference evidence="1 2" key="1">
    <citation type="submission" date="2017-09" db="EMBL/GenBank/DDBJ databases">
        <title>Bloom of a denitrifying methanotroph, Candidatus Methylomirabilis limnetica, in a deep stratified lake.</title>
        <authorList>
            <person name="Graf J.S."/>
            <person name="Marchant H.K."/>
            <person name="Tienken D."/>
            <person name="Hach P.F."/>
            <person name="Brand A."/>
            <person name="Schubert C.J."/>
            <person name="Kuypers M.M."/>
            <person name="Milucka J."/>
        </authorList>
    </citation>
    <scope>NUCLEOTIDE SEQUENCE [LARGE SCALE GENOMIC DNA]</scope>
    <source>
        <strain evidence="1 2">Zug</strain>
    </source>
</reference>
<dbReference type="RefSeq" id="WP_107563190.1">
    <property type="nucleotide sequence ID" value="NZ_NVQC01000024.1"/>
</dbReference>
<comment type="caution">
    <text evidence="1">The sequence shown here is derived from an EMBL/GenBank/DDBJ whole genome shotgun (WGS) entry which is preliminary data.</text>
</comment>
<evidence type="ECO:0000313" key="2">
    <source>
        <dbReference type="Proteomes" id="UP000241436"/>
    </source>
</evidence>